<evidence type="ECO:0000256" key="8">
    <source>
        <dbReference type="ARBA" id="ARBA00022840"/>
    </source>
</evidence>
<evidence type="ECO:0000256" key="9">
    <source>
        <dbReference type="ARBA" id="ARBA00048743"/>
    </source>
</evidence>
<dbReference type="Proteomes" id="UP000190105">
    <property type="component" value="Unassembled WGS sequence"/>
</dbReference>
<keyword evidence="7 11" id="KW-0418">Kinase</keyword>
<keyword evidence="6 11" id="KW-0547">Nucleotide-binding</keyword>
<dbReference type="AlphaFoldDB" id="A0A1T4WHK8"/>
<dbReference type="GO" id="GO:0006235">
    <property type="term" value="P:dTTP biosynthetic process"/>
    <property type="evidence" value="ECO:0007669"/>
    <property type="project" value="UniProtKB-UniRule"/>
</dbReference>
<dbReference type="EMBL" id="FUYH01000001">
    <property type="protein sequence ID" value="SKA76826.1"/>
    <property type="molecule type" value="Genomic_DNA"/>
</dbReference>
<dbReference type="RefSeq" id="WP_078695297.1">
    <property type="nucleotide sequence ID" value="NZ_FUYH01000001.1"/>
</dbReference>
<evidence type="ECO:0000256" key="4">
    <source>
        <dbReference type="ARBA" id="ARBA00022679"/>
    </source>
</evidence>
<evidence type="ECO:0000256" key="3">
    <source>
        <dbReference type="ARBA" id="ARBA00017144"/>
    </source>
</evidence>
<evidence type="ECO:0000256" key="5">
    <source>
        <dbReference type="ARBA" id="ARBA00022727"/>
    </source>
</evidence>
<dbReference type="OrthoDB" id="9774907at2"/>
<evidence type="ECO:0000256" key="6">
    <source>
        <dbReference type="ARBA" id="ARBA00022741"/>
    </source>
</evidence>
<evidence type="ECO:0000256" key="11">
    <source>
        <dbReference type="HAMAP-Rule" id="MF_00165"/>
    </source>
</evidence>
<dbReference type="PROSITE" id="PS01331">
    <property type="entry name" value="THYMIDYLATE_KINASE"/>
    <property type="match status" value="1"/>
</dbReference>
<dbReference type="Pfam" id="PF02223">
    <property type="entry name" value="Thymidylate_kin"/>
    <property type="match status" value="1"/>
</dbReference>
<keyword evidence="8 11" id="KW-0067">ATP-binding</keyword>
<dbReference type="SUPFAM" id="SSF52540">
    <property type="entry name" value="P-loop containing nucleoside triphosphate hydrolases"/>
    <property type="match status" value="1"/>
</dbReference>
<dbReference type="FunFam" id="3.40.50.300:FF:000225">
    <property type="entry name" value="Thymidylate kinase"/>
    <property type="match status" value="1"/>
</dbReference>
<evidence type="ECO:0000256" key="2">
    <source>
        <dbReference type="ARBA" id="ARBA00012980"/>
    </source>
</evidence>
<dbReference type="GO" id="GO:0005524">
    <property type="term" value="F:ATP binding"/>
    <property type="evidence" value="ECO:0007669"/>
    <property type="project" value="UniProtKB-UniRule"/>
</dbReference>
<keyword evidence="4 11" id="KW-0808">Transferase</keyword>
<gene>
    <name evidence="11" type="primary">tmk</name>
    <name evidence="13" type="ORF">SAMN05443428_101268</name>
</gene>
<dbReference type="Gene3D" id="3.40.50.300">
    <property type="entry name" value="P-loop containing nucleotide triphosphate hydrolases"/>
    <property type="match status" value="1"/>
</dbReference>
<keyword evidence="5 11" id="KW-0545">Nucleotide biosynthesis</keyword>
<protein>
    <recommendedName>
        <fullName evidence="3 11">Thymidylate kinase</fullName>
        <ecNumber evidence="2 11">2.7.4.9</ecNumber>
    </recommendedName>
    <alternativeName>
        <fullName evidence="11">dTMP kinase</fullName>
    </alternativeName>
</protein>
<dbReference type="GO" id="GO:0005829">
    <property type="term" value="C:cytosol"/>
    <property type="evidence" value="ECO:0007669"/>
    <property type="project" value="TreeGrafter"/>
</dbReference>
<dbReference type="InterPro" id="IPR018095">
    <property type="entry name" value="Thymidylate_kin_CS"/>
</dbReference>
<comment type="similarity">
    <text evidence="1 11">Belongs to the thymidylate kinase family.</text>
</comment>
<dbReference type="InterPro" id="IPR027417">
    <property type="entry name" value="P-loop_NTPase"/>
</dbReference>
<accession>A0A1T4WHK8</accession>
<comment type="catalytic activity">
    <reaction evidence="9 11">
        <text>dTMP + ATP = dTDP + ADP</text>
        <dbReference type="Rhea" id="RHEA:13517"/>
        <dbReference type="ChEBI" id="CHEBI:30616"/>
        <dbReference type="ChEBI" id="CHEBI:58369"/>
        <dbReference type="ChEBI" id="CHEBI:63528"/>
        <dbReference type="ChEBI" id="CHEBI:456216"/>
        <dbReference type="EC" id="2.7.4.9"/>
    </reaction>
</comment>
<evidence type="ECO:0000256" key="1">
    <source>
        <dbReference type="ARBA" id="ARBA00009776"/>
    </source>
</evidence>
<dbReference type="EC" id="2.7.4.9" evidence="2 11"/>
<dbReference type="STRING" id="1147123.SAMN05443428_101268"/>
<dbReference type="InterPro" id="IPR018094">
    <property type="entry name" value="Thymidylate_kinase"/>
</dbReference>
<evidence type="ECO:0000313" key="13">
    <source>
        <dbReference type="EMBL" id="SKA76826.1"/>
    </source>
</evidence>
<dbReference type="InterPro" id="IPR039430">
    <property type="entry name" value="Thymidylate_kin-like_dom"/>
</dbReference>
<evidence type="ECO:0000256" key="7">
    <source>
        <dbReference type="ARBA" id="ARBA00022777"/>
    </source>
</evidence>
<evidence type="ECO:0000259" key="12">
    <source>
        <dbReference type="Pfam" id="PF02223"/>
    </source>
</evidence>
<organism evidence="13 14">
    <name type="scientific">Caloramator quimbayensis</name>
    <dbReference type="NCBI Taxonomy" id="1147123"/>
    <lineage>
        <taxon>Bacteria</taxon>
        <taxon>Bacillati</taxon>
        <taxon>Bacillota</taxon>
        <taxon>Clostridia</taxon>
        <taxon>Eubacteriales</taxon>
        <taxon>Clostridiaceae</taxon>
        <taxon>Caloramator</taxon>
    </lineage>
</organism>
<dbReference type="NCBIfam" id="TIGR00041">
    <property type="entry name" value="DTMP_kinase"/>
    <property type="match status" value="1"/>
</dbReference>
<comment type="function">
    <text evidence="10 11">Phosphorylation of dTMP to form dTDP in both de novo and salvage pathways of dTTP synthesis.</text>
</comment>
<feature type="binding site" evidence="11">
    <location>
        <begin position="10"/>
        <end position="17"/>
    </location>
    <ligand>
        <name>ATP</name>
        <dbReference type="ChEBI" id="CHEBI:30616"/>
    </ligand>
</feature>
<proteinExistence type="inferred from homology"/>
<reference evidence="14" key="1">
    <citation type="submission" date="2017-02" db="EMBL/GenBank/DDBJ databases">
        <authorList>
            <person name="Varghese N."/>
            <person name="Submissions S."/>
        </authorList>
    </citation>
    <scope>NUCLEOTIDE SEQUENCE [LARGE SCALE GENOMIC DNA]</scope>
    <source>
        <strain evidence="14">USBA 833</strain>
    </source>
</reference>
<feature type="domain" description="Thymidylate kinase-like" evidence="12">
    <location>
        <begin position="8"/>
        <end position="196"/>
    </location>
</feature>
<evidence type="ECO:0000256" key="10">
    <source>
        <dbReference type="ARBA" id="ARBA00057735"/>
    </source>
</evidence>
<name>A0A1T4WHK8_9CLOT</name>
<sequence>MKGLFITFEGPDGSGKTTQINLLNDYLTKCGYDVVLTREPGGTQISEKIRDVILNPENKGMSPVCEALLYAASRAQHVYEVILPSLKCGKIVICDRFVDSSVVYQGYARGLGEDLIENINNYATLGIEPDITFLLNLPAEIGIKRKKESKKLDRLEQESIIFHEKVSEGYNRMKDRHKRIFEIDAAMEVDVIHSVIIEKIKNIL</sequence>
<dbReference type="HAMAP" id="MF_00165">
    <property type="entry name" value="Thymidylate_kinase"/>
    <property type="match status" value="1"/>
</dbReference>
<dbReference type="GO" id="GO:0006233">
    <property type="term" value="P:dTDP biosynthetic process"/>
    <property type="evidence" value="ECO:0007669"/>
    <property type="project" value="InterPro"/>
</dbReference>
<dbReference type="CDD" id="cd01672">
    <property type="entry name" value="TMPK"/>
    <property type="match status" value="1"/>
</dbReference>
<evidence type="ECO:0000313" key="14">
    <source>
        <dbReference type="Proteomes" id="UP000190105"/>
    </source>
</evidence>
<keyword evidence="14" id="KW-1185">Reference proteome</keyword>
<dbReference type="GO" id="GO:0006227">
    <property type="term" value="P:dUDP biosynthetic process"/>
    <property type="evidence" value="ECO:0007669"/>
    <property type="project" value="TreeGrafter"/>
</dbReference>
<dbReference type="PANTHER" id="PTHR10344:SF4">
    <property type="entry name" value="UMP-CMP KINASE 2, MITOCHONDRIAL"/>
    <property type="match status" value="1"/>
</dbReference>
<dbReference type="PANTHER" id="PTHR10344">
    <property type="entry name" value="THYMIDYLATE KINASE"/>
    <property type="match status" value="1"/>
</dbReference>
<dbReference type="GO" id="GO:0004798">
    <property type="term" value="F:dTMP kinase activity"/>
    <property type="evidence" value="ECO:0007669"/>
    <property type="project" value="UniProtKB-UniRule"/>
</dbReference>